<organism evidence="7 8">
    <name type="scientific">Ameiurus melas</name>
    <name type="common">Black bullhead</name>
    <name type="synonym">Silurus melas</name>
    <dbReference type="NCBI Taxonomy" id="219545"/>
    <lineage>
        <taxon>Eukaryota</taxon>
        <taxon>Metazoa</taxon>
        <taxon>Chordata</taxon>
        <taxon>Craniata</taxon>
        <taxon>Vertebrata</taxon>
        <taxon>Euteleostomi</taxon>
        <taxon>Actinopterygii</taxon>
        <taxon>Neopterygii</taxon>
        <taxon>Teleostei</taxon>
        <taxon>Ostariophysi</taxon>
        <taxon>Siluriformes</taxon>
        <taxon>Ictaluridae</taxon>
        <taxon>Ameiurus</taxon>
    </lineage>
</organism>
<accession>A0A7J6AXE7</accession>
<sequence length="243" mass="27215">MFRFLDDVDDNPYIMDPFAAHRRQMRSVFGSFGFDPFPLTPQIQSARTPTMQVQPQAGALAPFGMMGMGGGFIDMFGMMNGMMENMERFSGSPACQSFSSSTVISYSSDSAAPKVYQQTREIRTAPGGIRETRQSLRDSESGMERMSIGHHIGDRAHVMERSRNAHTGDQEHRQDFINLEESEAEAFDEEFRRGVGRYMSPNARGLDYGRSRRTPAGQLALTAPPNSSASSSPRPPHRPRYDW</sequence>
<name>A0A7J6AXE7_AMEME</name>
<reference evidence="7 8" key="1">
    <citation type="submission" date="2020-02" db="EMBL/GenBank/DDBJ databases">
        <title>A chromosome-scale genome assembly of the black bullhead catfish (Ameiurus melas).</title>
        <authorList>
            <person name="Wen M."/>
            <person name="Zham M."/>
            <person name="Cabau C."/>
            <person name="Klopp C."/>
            <person name="Donnadieu C."/>
            <person name="Roques C."/>
            <person name="Bouchez O."/>
            <person name="Lampietro C."/>
            <person name="Jouanno E."/>
            <person name="Herpin A."/>
            <person name="Louis A."/>
            <person name="Berthelot C."/>
            <person name="Parey E."/>
            <person name="Roest-Crollius H."/>
            <person name="Braasch I."/>
            <person name="Postlethwait J."/>
            <person name="Robinson-Rechavi M."/>
            <person name="Echchiki A."/>
            <person name="Begum T."/>
            <person name="Montfort J."/>
            <person name="Schartl M."/>
            <person name="Bobe J."/>
            <person name="Guiguen Y."/>
        </authorList>
    </citation>
    <scope>NUCLEOTIDE SEQUENCE [LARGE SCALE GENOMIC DNA]</scope>
    <source>
        <strain evidence="7">M_S1</strain>
        <tissue evidence="7">Blood</tissue>
    </source>
</reference>
<evidence type="ECO:0000256" key="1">
    <source>
        <dbReference type="ARBA" id="ARBA00004496"/>
    </source>
</evidence>
<dbReference type="EMBL" id="JAAGNN010000006">
    <property type="protein sequence ID" value="KAF4087524.1"/>
    <property type="molecule type" value="Genomic_DNA"/>
</dbReference>
<protein>
    <recommendedName>
        <fullName evidence="9">Myeloid leukemia factor 2</fullName>
    </recommendedName>
</protein>
<feature type="region of interest" description="Disordered" evidence="5">
    <location>
        <begin position="198"/>
        <end position="243"/>
    </location>
</feature>
<dbReference type="PANTHER" id="PTHR13105">
    <property type="entry name" value="MYELOID LEUKEMIA FACTOR"/>
    <property type="match status" value="1"/>
</dbReference>
<dbReference type="InterPro" id="IPR019376">
    <property type="entry name" value="Myeloid_leukemia_factor"/>
</dbReference>
<keyword evidence="4" id="KW-0597">Phosphoprotein</keyword>
<proteinExistence type="inferred from homology"/>
<gene>
    <name evidence="7" type="ORF">AMELA_G00071730</name>
</gene>
<feature type="transmembrane region" description="Helical" evidence="6">
    <location>
        <begin position="59"/>
        <end position="79"/>
    </location>
</feature>
<keyword evidence="6" id="KW-0812">Transmembrane</keyword>
<dbReference type="Proteomes" id="UP000593565">
    <property type="component" value="Unassembled WGS sequence"/>
</dbReference>
<dbReference type="GO" id="GO:0005737">
    <property type="term" value="C:cytoplasm"/>
    <property type="evidence" value="ECO:0007669"/>
    <property type="project" value="UniProtKB-SubCell"/>
</dbReference>
<evidence type="ECO:0000256" key="2">
    <source>
        <dbReference type="ARBA" id="ARBA00008332"/>
    </source>
</evidence>
<dbReference type="OrthoDB" id="8707547at2759"/>
<keyword evidence="8" id="KW-1185">Reference proteome</keyword>
<keyword evidence="6" id="KW-1133">Transmembrane helix</keyword>
<dbReference type="AlphaFoldDB" id="A0A7J6AXE7"/>
<dbReference type="Pfam" id="PF10248">
    <property type="entry name" value="Mlf1IP"/>
    <property type="match status" value="1"/>
</dbReference>
<evidence type="ECO:0000256" key="3">
    <source>
        <dbReference type="ARBA" id="ARBA00022490"/>
    </source>
</evidence>
<comment type="caution">
    <text evidence="7">The sequence shown here is derived from an EMBL/GenBank/DDBJ whole genome shotgun (WGS) entry which is preliminary data.</text>
</comment>
<evidence type="ECO:0000256" key="6">
    <source>
        <dbReference type="SAM" id="Phobius"/>
    </source>
</evidence>
<evidence type="ECO:0000256" key="4">
    <source>
        <dbReference type="ARBA" id="ARBA00022553"/>
    </source>
</evidence>
<evidence type="ECO:0000313" key="7">
    <source>
        <dbReference type="EMBL" id="KAF4087524.1"/>
    </source>
</evidence>
<comment type="similarity">
    <text evidence="2">Belongs to the MLF family.</text>
</comment>
<keyword evidence="3" id="KW-0963">Cytoplasm</keyword>
<comment type="subcellular location">
    <subcellularLocation>
        <location evidence="1">Cytoplasm</location>
    </subcellularLocation>
</comment>
<keyword evidence="6" id="KW-0472">Membrane</keyword>
<evidence type="ECO:0008006" key="9">
    <source>
        <dbReference type="Google" id="ProtNLM"/>
    </source>
</evidence>
<evidence type="ECO:0000256" key="5">
    <source>
        <dbReference type="SAM" id="MobiDB-lite"/>
    </source>
</evidence>
<evidence type="ECO:0000313" key="8">
    <source>
        <dbReference type="Proteomes" id="UP000593565"/>
    </source>
</evidence>